<comment type="pathway">
    <text evidence="1">Cofactor biosynthesis; adenosylcobalamin biosynthesis.</text>
</comment>
<proteinExistence type="predicted"/>
<dbReference type="PANTHER" id="PTHR36925">
    <property type="entry name" value="COBALT-PRECORRIN-6A REDUCTASE"/>
    <property type="match status" value="1"/>
</dbReference>
<dbReference type="PATRIC" id="fig|913848.6.peg.1515"/>
<dbReference type="UniPathway" id="UPA00148"/>
<organism evidence="4 5">
    <name type="scientific">Loigolactobacillus coryniformis subsp. coryniformis KCTC 3167 = DSM 20001</name>
    <dbReference type="NCBI Taxonomy" id="913848"/>
    <lineage>
        <taxon>Bacteria</taxon>
        <taxon>Bacillati</taxon>
        <taxon>Bacillota</taxon>
        <taxon>Bacilli</taxon>
        <taxon>Lactobacillales</taxon>
        <taxon>Lactobacillaceae</taxon>
        <taxon>Loigolactobacillus</taxon>
    </lineage>
</organism>
<keyword evidence="3" id="KW-0560">Oxidoreductase</keyword>
<dbReference type="GO" id="GO:0016994">
    <property type="term" value="F:precorrin-6A reductase activity"/>
    <property type="evidence" value="ECO:0007669"/>
    <property type="project" value="InterPro"/>
</dbReference>
<dbReference type="GeneID" id="65916485"/>
<evidence type="ECO:0000313" key="5">
    <source>
        <dbReference type="Proteomes" id="UP000051181"/>
    </source>
</evidence>
<protein>
    <submittedName>
        <fullName evidence="4">Precorrin-6A reductase</fullName>
    </submittedName>
</protein>
<gene>
    <name evidence="4" type="ORF">FD22_GL001476</name>
</gene>
<dbReference type="NCBIfam" id="TIGR00715">
    <property type="entry name" value="precor6x_red"/>
    <property type="match status" value="1"/>
</dbReference>
<dbReference type="EMBL" id="AZCN01000004">
    <property type="protein sequence ID" value="KRK19032.1"/>
    <property type="molecule type" value="Genomic_DNA"/>
</dbReference>
<evidence type="ECO:0000256" key="1">
    <source>
        <dbReference type="ARBA" id="ARBA00004953"/>
    </source>
</evidence>
<dbReference type="RefSeq" id="WP_010010182.1">
    <property type="nucleotide sequence ID" value="NZ_AZCN01000004.1"/>
</dbReference>
<reference evidence="4 5" key="1">
    <citation type="journal article" date="2015" name="Genome Announc.">
        <title>Expanding the biotechnology potential of lactobacilli through comparative genomics of 213 strains and associated genera.</title>
        <authorList>
            <person name="Sun Z."/>
            <person name="Harris H.M."/>
            <person name="McCann A."/>
            <person name="Guo C."/>
            <person name="Argimon S."/>
            <person name="Zhang W."/>
            <person name="Yang X."/>
            <person name="Jeffery I.B."/>
            <person name="Cooney J.C."/>
            <person name="Kagawa T.F."/>
            <person name="Liu W."/>
            <person name="Song Y."/>
            <person name="Salvetti E."/>
            <person name="Wrobel A."/>
            <person name="Rasinkangas P."/>
            <person name="Parkhill J."/>
            <person name="Rea M.C."/>
            <person name="O'Sullivan O."/>
            <person name="Ritari J."/>
            <person name="Douillard F.P."/>
            <person name="Paul Ross R."/>
            <person name="Yang R."/>
            <person name="Briner A.E."/>
            <person name="Felis G.E."/>
            <person name="de Vos W.M."/>
            <person name="Barrangou R."/>
            <person name="Klaenhammer T.R."/>
            <person name="Caufield P.W."/>
            <person name="Cui Y."/>
            <person name="Zhang H."/>
            <person name="O'Toole P.W."/>
        </authorList>
    </citation>
    <scope>NUCLEOTIDE SEQUENCE [LARGE SCALE GENOMIC DNA]</scope>
    <source>
        <strain evidence="4 5">DSM 20001</strain>
    </source>
</reference>
<sequence length="249" mass="26996">MILLMGGTTESLTIADFLTQQQRPFILSVVSQYGAELAHEHAAMVSEQALDAEQLPAFLRQQKITLVIDATHPFAKVASENTIAATKIVGIPYVRFEREQVAEAGQDLRFVDDLEQACAILKQLDGTVYLSTGSKTVGDYIAALGLERIHVRVLPVTRVFEKLTALGLRAEQVDGIRGPFTTALNVELFKRVNACAVVTKESGRQGGIQEKVAACAALNIPCIIIKRPAVDYPAVVKTIPELATTLAQL</sequence>
<dbReference type="AlphaFoldDB" id="A0A0R1FBE6"/>
<comment type="caution">
    <text evidence="4">The sequence shown here is derived from an EMBL/GenBank/DDBJ whole genome shotgun (WGS) entry which is preliminary data.</text>
</comment>
<evidence type="ECO:0000256" key="2">
    <source>
        <dbReference type="ARBA" id="ARBA00022573"/>
    </source>
</evidence>
<dbReference type="Pfam" id="PF02571">
    <property type="entry name" value="CbiJ"/>
    <property type="match status" value="1"/>
</dbReference>
<dbReference type="Proteomes" id="UP000051181">
    <property type="component" value="Unassembled WGS sequence"/>
</dbReference>
<name>A0A0R1FBE6_9LACO</name>
<evidence type="ECO:0000256" key="3">
    <source>
        <dbReference type="ARBA" id="ARBA00023002"/>
    </source>
</evidence>
<accession>A0A0R1FBE6</accession>
<keyword evidence="2" id="KW-0169">Cobalamin biosynthesis</keyword>
<dbReference type="PROSITE" id="PS51014">
    <property type="entry name" value="COBK_CBIJ"/>
    <property type="match status" value="1"/>
</dbReference>
<evidence type="ECO:0000313" key="4">
    <source>
        <dbReference type="EMBL" id="KRK19032.1"/>
    </source>
</evidence>
<dbReference type="PANTHER" id="PTHR36925:SF1">
    <property type="entry name" value="COBALT-PRECORRIN-6A REDUCTASE"/>
    <property type="match status" value="1"/>
</dbReference>
<dbReference type="eggNOG" id="COG2099">
    <property type="taxonomic scope" value="Bacteria"/>
</dbReference>
<dbReference type="InterPro" id="IPR003723">
    <property type="entry name" value="Precorrin-6x_reduct"/>
</dbReference>
<dbReference type="GO" id="GO:0009236">
    <property type="term" value="P:cobalamin biosynthetic process"/>
    <property type="evidence" value="ECO:0007669"/>
    <property type="project" value="UniProtKB-UniPathway"/>
</dbReference>